<comment type="subcellular location">
    <subcellularLocation>
        <location evidence="1">Periplasm</location>
    </subcellularLocation>
</comment>
<comment type="similarity">
    <text evidence="2">Belongs to the bacterial solute-binding protein 5 family.</text>
</comment>
<evidence type="ECO:0000256" key="2">
    <source>
        <dbReference type="ARBA" id="ARBA00005695"/>
    </source>
</evidence>
<reference evidence="5 6" key="1">
    <citation type="submission" date="2007-11" db="EMBL/GenBank/DDBJ databases">
        <authorList>
            <person name="Wagner-Dobler I."/>
            <person name="Ferriera S."/>
            <person name="Johnson J."/>
            <person name="Kravitz S."/>
            <person name="Beeson K."/>
            <person name="Sutton G."/>
            <person name="Rogers Y.-H."/>
            <person name="Friedman R."/>
            <person name="Frazier M."/>
            <person name="Venter J.C."/>
        </authorList>
    </citation>
    <scope>NUCLEOTIDE SEQUENCE [LARGE SCALE GENOMIC DNA]</scope>
    <source>
        <strain evidence="5 6">HEL-45</strain>
    </source>
</reference>
<proteinExistence type="inferred from homology"/>
<dbReference type="Gene3D" id="3.40.190.10">
    <property type="entry name" value="Periplasmic binding protein-like II"/>
    <property type="match status" value="1"/>
</dbReference>
<keyword evidence="3" id="KW-0732">Signal</keyword>
<comment type="caution">
    <text evidence="5">The sequence shown here is derived from an EMBL/GenBank/DDBJ whole genome shotgun (WGS) entry which is preliminary data.</text>
</comment>
<dbReference type="Pfam" id="PF00496">
    <property type="entry name" value="SBP_bac_5"/>
    <property type="match status" value="1"/>
</dbReference>
<keyword evidence="6" id="KW-1185">Reference proteome</keyword>
<name>A0ABM9X973_9RHOB</name>
<gene>
    <name evidence="5" type="ORF">OIHEL45_04375</name>
</gene>
<dbReference type="Proteomes" id="UP000003257">
    <property type="component" value="Unassembled WGS sequence"/>
</dbReference>
<evidence type="ECO:0000256" key="1">
    <source>
        <dbReference type="ARBA" id="ARBA00004418"/>
    </source>
</evidence>
<feature type="domain" description="Solute-binding protein family 5" evidence="4">
    <location>
        <begin position="131"/>
        <end position="532"/>
    </location>
</feature>
<dbReference type="CDD" id="cd08497">
    <property type="entry name" value="MbnE-like"/>
    <property type="match status" value="1"/>
</dbReference>
<evidence type="ECO:0000313" key="6">
    <source>
        <dbReference type="Proteomes" id="UP000003257"/>
    </source>
</evidence>
<dbReference type="RefSeq" id="WP_007118088.1">
    <property type="nucleotide sequence ID" value="NZ_ABID01000001.1"/>
</dbReference>
<dbReference type="InterPro" id="IPR000914">
    <property type="entry name" value="SBP_5_dom"/>
</dbReference>
<dbReference type="SUPFAM" id="SSF53850">
    <property type="entry name" value="Periplasmic binding protein-like II"/>
    <property type="match status" value="1"/>
</dbReference>
<dbReference type="EMBL" id="ABID01000001">
    <property type="protein sequence ID" value="EDQ06019.1"/>
    <property type="molecule type" value="Genomic_DNA"/>
</dbReference>
<dbReference type="PANTHER" id="PTHR30290:SF64">
    <property type="entry name" value="ABC TRANSPORTER PERIPLASMIC BINDING PROTEIN"/>
    <property type="match status" value="1"/>
</dbReference>
<dbReference type="PIRSF" id="PIRSF002741">
    <property type="entry name" value="MppA"/>
    <property type="match status" value="1"/>
</dbReference>
<protein>
    <submittedName>
        <fullName evidence="5">ABC transporter, periplasmic substrate-binding protein, putative</fullName>
    </submittedName>
</protein>
<dbReference type="InterPro" id="IPR039424">
    <property type="entry name" value="SBP_5"/>
</dbReference>
<dbReference type="Gene3D" id="3.10.105.10">
    <property type="entry name" value="Dipeptide-binding Protein, Domain 3"/>
    <property type="match status" value="1"/>
</dbReference>
<evidence type="ECO:0000259" key="4">
    <source>
        <dbReference type="Pfam" id="PF00496"/>
    </source>
</evidence>
<organism evidence="5 6">
    <name type="scientific">Sulfitobacter indolifex HEL-45</name>
    <dbReference type="NCBI Taxonomy" id="391624"/>
    <lineage>
        <taxon>Bacteria</taxon>
        <taxon>Pseudomonadati</taxon>
        <taxon>Pseudomonadota</taxon>
        <taxon>Alphaproteobacteria</taxon>
        <taxon>Rhodobacterales</taxon>
        <taxon>Roseobacteraceae</taxon>
        <taxon>Sulfitobacter</taxon>
    </lineage>
</organism>
<dbReference type="InterPro" id="IPR030678">
    <property type="entry name" value="Peptide/Ni-bd"/>
</dbReference>
<sequence length="643" mass="71481">MPRAQTRAATRPSVFAPLPLWLTTMTLSVLVLLAGAATAQEQKIIKSHGYSFYGDLTYPADFEHFDYVNPDAPKGGEISLPFVGTLDSMNPYSGKGRAHLFSIFGFESLLGEAPSGEPLPADVYGESYCLLCESLEYPEDKSWVIFNMRPEAQFSDGTPVTAHDIVFSHNLLLDEGLKSYADAVRKRIPKVEALDDHRVKFTFADDISRRSLIETVGGVPAWPKKWFEETGNGLKDSWMDPPPGSGAYMVESVDLTKRIVLKRNPDYWGKDLPINRGRMNFDRIRLEIISDDTSAFEAFKAGEYTFRAEGDSKKWATGYDFSKVTDGDIVKAELPDGSPPTPSGIIFNLGREALQDRAVREAVALMFNFEWTNESLQYGLFNHRASFTQDTPLMAQGAPEGAELALLKSLGDLVPEGMLSEPAVVPHTSDASRLLDRRNARQASKLLEEAGWTVQNGMRVNDAGEPLRLNFLMNSSGSPTISAVIENFVGNLQSIGIDARLEKVDSSQYTARERDRDYDMIYDAYAAFLGTGTGLAQRYGSEAAEFSLFNPAGLASPLVDAIIDASLDADTAEEEDAALMALDRALRHEFFMIPTWYNDSYWVAYYDQYNHPETIPPYALGYLDFWWYDKEGAEQLRASGALR</sequence>
<evidence type="ECO:0000313" key="5">
    <source>
        <dbReference type="EMBL" id="EDQ06019.1"/>
    </source>
</evidence>
<accession>A0ABM9X973</accession>
<dbReference type="PANTHER" id="PTHR30290">
    <property type="entry name" value="PERIPLASMIC BINDING COMPONENT OF ABC TRANSPORTER"/>
    <property type="match status" value="1"/>
</dbReference>
<evidence type="ECO:0000256" key="3">
    <source>
        <dbReference type="ARBA" id="ARBA00022729"/>
    </source>
</evidence>